<reference evidence="2" key="1">
    <citation type="journal article" date="2020" name="Stud. Mycol.">
        <title>101 Dothideomycetes genomes: a test case for predicting lifestyles and emergence of pathogens.</title>
        <authorList>
            <person name="Haridas S."/>
            <person name="Albert R."/>
            <person name="Binder M."/>
            <person name="Bloem J."/>
            <person name="Labutti K."/>
            <person name="Salamov A."/>
            <person name="Andreopoulos B."/>
            <person name="Baker S."/>
            <person name="Barry K."/>
            <person name="Bills G."/>
            <person name="Bluhm B."/>
            <person name="Cannon C."/>
            <person name="Castanera R."/>
            <person name="Culley D."/>
            <person name="Daum C."/>
            <person name="Ezra D."/>
            <person name="Gonzalez J."/>
            <person name="Henrissat B."/>
            <person name="Kuo A."/>
            <person name="Liang C."/>
            <person name="Lipzen A."/>
            <person name="Lutzoni F."/>
            <person name="Magnuson J."/>
            <person name="Mondo S."/>
            <person name="Nolan M."/>
            <person name="Ohm R."/>
            <person name="Pangilinan J."/>
            <person name="Park H.-J."/>
            <person name="Ramirez L."/>
            <person name="Alfaro M."/>
            <person name="Sun H."/>
            <person name="Tritt A."/>
            <person name="Yoshinaga Y."/>
            <person name="Zwiers L.-H."/>
            <person name="Turgeon B."/>
            <person name="Goodwin S."/>
            <person name="Spatafora J."/>
            <person name="Crous P."/>
            <person name="Grigoriev I."/>
        </authorList>
    </citation>
    <scope>NUCLEOTIDE SEQUENCE</scope>
    <source>
        <strain evidence="2">CBS 119687</strain>
    </source>
</reference>
<dbReference type="AlphaFoldDB" id="A0A6A6A4V2"/>
<dbReference type="EMBL" id="ML977515">
    <property type="protein sequence ID" value="KAF2125927.1"/>
    <property type="molecule type" value="Genomic_DNA"/>
</dbReference>
<gene>
    <name evidence="2" type="ORF">P153DRAFT_369919</name>
</gene>
<sequence length="66" mass="7387">MSIYNLSSDKNVFTPLQQQQHSSHKAAVIEPAVPSNTLNPYPISPTQRVSLSNLPPPTYQCRPYPH</sequence>
<dbReference type="RefSeq" id="XP_033520319.1">
    <property type="nucleotide sequence ID" value="XM_033668889.1"/>
</dbReference>
<evidence type="ECO:0000313" key="2">
    <source>
        <dbReference type="EMBL" id="KAF2125927.1"/>
    </source>
</evidence>
<organism evidence="2 3">
    <name type="scientific">Dothidotthia symphoricarpi CBS 119687</name>
    <dbReference type="NCBI Taxonomy" id="1392245"/>
    <lineage>
        <taxon>Eukaryota</taxon>
        <taxon>Fungi</taxon>
        <taxon>Dikarya</taxon>
        <taxon>Ascomycota</taxon>
        <taxon>Pezizomycotina</taxon>
        <taxon>Dothideomycetes</taxon>
        <taxon>Pleosporomycetidae</taxon>
        <taxon>Pleosporales</taxon>
        <taxon>Dothidotthiaceae</taxon>
        <taxon>Dothidotthia</taxon>
    </lineage>
</organism>
<evidence type="ECO:0000313" key="3">
    <source>
        <dbReference type="Proteomes" id="UP000799771"/>
    </source>
</evidence>
<accession>A0A6A6A4V2</accession>
<feature type="region of interest" description="Disordered" evidence="1">
    <location>
        <begin position="1"/>
        <end position="66"/>
    </location>
</feature>
<name>A0A6A6A4V2_9PLEO</name>
<feature type="compositionally biased region" description="Polar residues" evidence="1">
    <location>
        <begin position="1"/>
        <end position="21"/>
    </location>
</feature>
<dbReference type="Proteomes" id="UP000799771">
    <property type="component" value="Unassembled WGS sequence"/>
</dbReference>
<dbReference type="GeneID" id="54409321"/>
<keyword evidence="3" id="KW-1185">Reference proteome</keyword>
<proteinExistence type="predicted"/>
<evidence type="ECO:0000256" key="1">
    <source>
        <dbReference type="SAM" id="MobiDB-lite"/>
    </source>
</evidence>
<feature type="compositionally biased region" description="Polar residues" evidence="1">
    <location>
        <begin position="34"/>
        <end position="53"/>
    </location>
</feature>
<feature type="compositionally biased region" description="Pro residues" evidence="1">
    <location>
        <begin position="54"/>
        <end position="66"/>
    </location>
</feature>
<protein>
    <submittedName>
        <fullName evidence="2">Uncharacterized protein</fullName>
    </submittedName>
</protein>